<sequence length="302" mass="34407">MMVRNLYPRHSFPRLSGSVCFSSFNSSCPPNCHFFASRSFRRYVSQKAPPLRSPPKGARVLSQPQSPRKPLEDLYLKFTQAISKDKEATNLYTGTSLGSYVVTTRATAAFCLLYAGWNFYTITSDPLLNVSHFTTYAMGGICIMMGAMGAVFIRRGTKLVTGITATPASGSRPEIRIKVRRTMGFLKPREIVTTPSQVTFSNPIFVSKKRLNTLDMRRVREVFDDRRALELRLSFWKEPLRKISYLTWRTLINMRRAFTQEGFVYVDVKGISGSFRLDITGRFGDEFLTFERCIAEESDNRS</sequence>
<keyword evidence="2" id="KW-0472">Membrane</keyword>
<dbReference type="OrthoDB" id="4140442at2759"/>
<gene>
    <name evidence="3" type="ORF">GX51_02975</name>
</gene>
<feature type="transmembrane region" description="Helical" evidence="2">
    <location>
        <begin position="135"/>
        <end position="153"/>
    </location>
</feature>
<feature type="transmembrane region" description="Helical" evidence="2">
    <location>
        <begin position="91"/>
        <end position="115"/>
    </location>
</feature>
<evidence type="ECO:0000256" key="1">
    <source>
        <dbReference type="SAM" id="MobiDB-lite"/>
    </source>
</evidence>
<dbReference type="STRING" id="2060905.A0A2B7X9L5"/>
<dbReference type="EMBL" id="PDNC01000030">
    <property type="protein sequence ID" value="PGH05451.1"/>
    <property type="molecule type" value="Genomic_DNA"/>
</dbReference>
<comment type="caution">
    <text evidence="3">The sequence shown here is derived from an EMBL/GenBank/DDBJ whole genome shotgun (WGS) entry which is preliminary data.</text>
</comment>
<keyword evidence="2" id="KW-1133">Transmembrane helix</keyword>
<name>A0A2B7X9L5_9EURO</name>
<protein>
    <recommendedName>
        <fullName evidence="5">Mitochondrial protein</fullName>
    </recommendedName>
</protein>
<evidence type="ECO:0008006" key="5">
    <source>
        <dbReference type="Google" id="ProtNLM"/>
    </source>
</evidence>
<evidence type="ECO:0000313" key="3">
    <source>
        <dbReference type="EMBL" id="PGH05451.1"/>
    </source>
</evidence>
<reference evidence="3 4" key="1">
    <citation type="submission" date="2017-10" db="EMBL/GenBank/DDBJ databases">
        <title>Comparative genomics in systemic dimorphic fungi from Ajellomycetaceae.</title>
        <authorList>
            <person name="Munoz J.F."/>
            <person name="Mcewen J.G."/>
            <person name="Clay O.K."/>
            <person name="Cuomo C.A."/>
        </authorList>
    </citation>
    <scope>NUCLEOTIDE SEQUENCE [LARGE SCALE GENOMIC DNA]</scope>
    <source>
        <strain evidence="3 4">UAMH130</strain>
    </source>
</reference>
<feature type="region of interest" description="Disordered" evidence="1">
    <location>
        <begin position="47"/>
        <end position="67"/>
    </location>
</feature>
<evidence type="ECO:0000256" key="2">
    <source>
        <dbReference type="SAM" id="Phobius"/>
    </source>
</evidence>
<accession>A0A2B7X9L5</accession>
<dbReference type="AlphaFoldDB" id="A0A2B7X9L5"/>
<dbReference type="Proteomes" id="UP000224080">
    <property type="component" value="Unassembled WGS sequence"/>
</dbReference>
<proteinExistence type="predicted"/>
<keyword evidence="4" id="KW-1185">Reference proteome</keyword>
<evidence type="ECO:0000313" key="4">
    <source>
        <dbReference type="Proteomes" id="UP000224080"/>
    </source>
</evidence>
<organism evidence="3 4">
    <name type="scientific">Blastomyces parvus</name>
    <dbReference type="NCBI Taxonomy" id="2060905"/>
    <lineage>
        <taxon>Eukaryota</taxon>
        <taxon>Fungi</taxon>
        <taxon>Dikarya</taxon>
        <taxon>Ascomycota</taxon>
        <taxon>Pezizomycotina</taxon>
        <taxon>Eurotiomycetes</taxon>
        <taxon>Eurotiomycetidae</taxon>
        <taxon>Onygenales</taxon>
        <taxon>Ajellomycetaceae</taxon>
        <taxon>Blastomyces</taxon>
    </lineage>
</organism>
<keyword evidence="2" id="KW-0812">Transmembrane</keyword>